<feature type="region of interest" description="Disordered" evidence="1">
    <location>
        <begin position="348"/>
        <end position="472"/>
    </location>
</feature>
<reference evidence="2 3" key="1">
    <citation type="submission" date="2018-03" db="EMBL/GenBank/DDBJ databases">
        <authorList>
            <person name="Guldener U."/>
        </authorList>
    </citation>
    <scope>NUCLEOTIDE SEQUENCE [LARGE SCALE GENOMIC DNA]</scope>
    <source>
        <strain evidence="2 3">DAOM196992</strain>
    </source>
</reference>
<evidence type="ECO:0000313" key="2">
    <source>
        <dbReference type="EMBL" id="SPO40748.1"/>
    </source>
</evidence>
<feature type="compositionally biased region" description="Low complexity" evidence="1">
    <location>
        <begin position="500"/>
        <end position="513"/>
    </location>
</feature>
<feature type="region of interest" description="Disordered" evidence="1">
    <location>
        <begin position="980"/>
        <end position="1128"/>
    </location>
</feature>
<feature type="compositionally biased region" description="Low complexity" evidence="1">
    <location>
        <begin position="398"/>
        <end position="413"/>
    </location>
</feature>
<dbReference type="AlphaFoldDB" id="A0A5C3F8E5"/>
<feature type="compositionally biased region" description="Low complexity" evidence="1">
    <location>
        <begin position="377"/>
        <end position="387"/>
    </location>
</feature>
<evidence type="ECO:0000256" key="1">
    <source>
        <dbReference type="SAM" id="MobiDB-lite"/>
    </source>
</evidence>
<dbReference type="Proteomes" id="UP000323386">
    <property type="component" value="Unassembled WGS sequence"/>
</dbReference>
<feature type="compositionally biased region" description="Low complexity" evidence="1">
    <location>
        <begin position="453"/>
        <end position="471"/>
    </location>
</feature>
<name>A0A5C3F8E5_9BASI</name>
<feature type="compositionally biased region" description="Low complexity" evidence="1">
    <location>
        <begin position="625"/>
        <end position="639"/>
    </location>
</feature>
<feature type="compositionally biased region" description="Polar residues" evidence="1">
    <location>
        <begin position="640"/>
        <end position="653"/>
    </location>
</feature>
<sequence>MSRGPVLHDYRPDTEASSSGSGRGNDHRHHLELMDSSSPAGAAGAPPGLKRKRSSAVIADAPADIRLAQHPQTASPSAAADATITPPTSHHPPLPSPSARTASPPAKRLNRNRSRSPPHGIGVGGSAEGSDARTSDPSPNGQQQQQQQQQRRHPAQHESAAGSNPWKIGASDASPSRSDSASGPAAAPHPPLSPSSSSSAAPLRSAPKFATGPHASDPKNIASAAESTASFEPAPTTVDTSTSPLAAAELTLALEPGITPPTSGIDRDIGSKGRMRVADVDAIQAPVSAQLPTAAIASEDDEDADAEGEDDPASADREVSTVCGHVPADAASAMPMVPAVKIEADESMSFASPSPATRQRKLAAVRAPSVSAERSAKSVAASPVPAAIMTLTSTSDNSLAASAPSTRATTPALHATPHSRRRKRERAANGSVTPRVPLPRLDSADRRRSGRIAKASSSHAAPSDPSSSSLSQLGARFGFSPFLEGLVLGTREPERRTRSGIRGARAAPGRSGATTKRGSKAKSVQLEKEASKDREDDGPSDDAKAELYLQLCILSHQLQAELEMVPFKTVEELRAEFLAPPSAPGPDEDAAIASVDRTGKLPDESAAWPPTPPPQFATARGQGPSRSTATTAATSRNASPTKARTSVPVQSRVETPPSSPEMPLMASLAQHRRQAETVDRPDPLPWVSQAWQDANPGPHNAGVEDSPVLRPSRPNIMSISALMSAPSPPRRRSTLTPARPAPWEWTQEDDMATEILRGLGMDPRGFSIPATNTDSSTAVTRSGTQTPAEPDVEVRPTSILDPHHMNVLSALDLDAIFAREEEEYAKEKEGCSELYAAMRYLAVYDEVVDRWRTSAVARLRKQMDMRKQEVARLLSAERDAAWMDFHDGQESLLIRDGAAKLAHARWQAESERNRISLRKPQSRAMAKVQRNLFVPGDSDAAKLPEGRRLYHQYGTFLQRGAHSSLQEPLLRADIDKIRKGVAGPSRPLSGQAGPGGIAGEEQEHDDDDEDADEEGSRLDVDADGDATSSSVGSESGISSLPSFTSVSSDDESSSESESGSEATPYHDDEGSAMDIDAATPSGKGAALMDHGHDAHAAAEAEQSHGSLKRQRRPPPPGVRWWKAGRPME</sequence>
<feature type="compositionally biased region" description="Low complexity" evidence="1">
    <location>
        <begin position="169"/>
        <end position="186"/>
    </location>
</feature>
<feature type="compositionally biased region" description="Low complexity" evidence="1">
    <location>
        <begin position="36"/>
        <end position="48"/>
    </location>
</feature>
<feature type="compositionally biased region" description="Low complexity" evidence="1">
    <location>
        <begin position="1025"/>
        <end position="1047"/>
    </location>
</feature>
<feature type="region of interest" description="Disordered" evidence="1">
    <location>
        <begin position="1"/>
        <end position="243"/>
    </location>
</feature>
<feature type="compositionally biased region" description="Low complexity" evidence="1">
    <location>
        <begin position="97"/>
        <end position="106"/>
    </location>
</feature>
<organism evidence="2 3">
    <name type="scientific">Pseudozyma flocculosa</name>
    <dbReference type="NCBI Taxonomy" id="84751"/>
    <lineage>
        <taxon>Eukaryota</taxon>
        <taxon>Fungi</taxon>
        <taxon>Dikarya</taxon>
        <taxon>Basidiomycota</taxon>
        <taxon>Ustilaginomycotina</taxon>
        <taxon>Ustilaginomycetes</taxon>
        <taxon>Ustilaginales</taxon>
        <taxon>Ustilaginaceae</taxon>
        <taxon>Pseudozyma</taxon>
    </lineage>
</organism>
<evidence type="ECO:0000313" key="3">
    <source>
        <dbReference type="Proteomes" id="UP000323386"/>
    </source>
</evidence>
<feature type="region of interest" description="Disordered" evidence="1">
    <location>
        <begin position="252"/>
        <end position="271"/>
    </location>
</feature>
<protein>
    <submittedName>
        <fullName evidence="2">Uncharacterized protein</fullName>
    </submittedName>
</protein>
<feature type="region of interest" description="Disordered" evidence="1">
    <location>
        <begin position="600"/>
        <end position="678"/>
    </location>
</feature>
<feature type="region of interest" description="Disordered" evidence="1">
    <location>
        <begin position="281"/>
        <end position="319"/>
    </location>
</feature>
<feature type="compositionally biased region" description="Acidic residues" evidence="1">
    <location>
        <begin position="1000"/>
        <end position="1013"/>
    </location>
</feature>
<dbReference type="EMBL" id="OOIP01000022">
    <property type="protein sequence ID" value="SPO40748.1"/>
    <property type="molecule type" value="Genomic_DNA"/>
</dbReference>
<keyword evidence="3" id="KW-1185">Reference proteome</keyword>
<dbReference type="OrthoDB" id="2556461at2759"/>
<feature type="compositionally biased region" description="Basic and acidic residues" evidence="1">
    <location>
        <begin position="525"/>
        <end position="541"/>
    </location>
</feature>
<feature type="compositionally biased region" description="Basic and acidic residues" evidence="1">
    <location>
        <begin position="1"/>
        <end position="14"/>
    </location>
</feature>
<proteinExistence type="predicted"/>
<accession>A0A5C3F8E5</accession>
<feature type="compositionally biased region" description="Polar residues" evidence="1">
    <location>
        <begin position="769"/>
        <end position="787"/>
    </location>
</feature>
<gene>
    <name evidence="2" type="ORF">PSFLO_06230</name>
</gene>
<feature type="region of interest" description="Disordered" evidence="1">
    <location>
        <begin position="488"/>
        <end position="541"/>
    </location>
</feature>
<feature type="compositionally biased region" description="Basic and acidic residues" evidence="1">
    <location>
        <begin position="1089"/>
        <end position="1102"/>
    </location>
</feature>
<feature type="compositionally biased region" description="Low complexity" evidence="1">
    <location>
        <begin position="194"/>
        <end position="207"/>
    </location>
</feature>
<feature type="compositionally biased region" description="Acidic residues" evidence="1">
    <location>
        <begin position="298"/>
        <end position="313"/>
    </location>
</feature>
<feature type="region of interest" description="Disordered" evidence="1">
    <location>
        <begin position="769"/>
        <end position="792"/>
    </location>
</feature>